<dbReference type="GO" id="GO:0005743">
    <property type="term" value="C:mitochondrial inner membrane"/>
    <property type="evidence" value="ECO:0007669"/>
    <property type="project" value="UniProtKB-SubCell"/>
</dbReference>
<keyword evidence="9" id="KW-0249">Electron transport</keyword>
<dbReference type="eggNOG" id="KOG2853">
    <property type="taxonomic scope" value="Eukaryota"/>
</dbReference>
<evidence type="ECO:0000256" key="8">
    <source>
        <dbReference type="ARBA" id="ARBA00022827"/>
    </source>
</evidence>
<evidence type="ECO:0000256" key="5">
    <source>
        <dbReference type="ARBA" id="ARBA00022660"/>
    </source>
</evidence>
<dbReference type="EMBL" id="AGCU01007701">
    <property type="status" value="NOT_ANNOTATED_CDS"/>
    <property type="molecule type" value="Genomic_DNA"/>
</dbReference>
<dbReference type="Gene3D" id="3.50.50.60">
    <property type="entry name" value="FAD/NAD(P)-binding domain"/>
    <property type="match status" value="1"/>
</dbReference>
<accession>K7G3F4</accession>
<evidence type="ECO:0000256" key="9">
    <source>
        <dbReference type="ARBA" id="ARBA00022982"/>
    </source>
</evidence>
<evidence type="ECO:0000256" key="1">
    <source>
        <dbReference type="ARBA" id="ARBA00001974"/>
    </source>
</evidence>
<keyword evidence="12" id="KW-0496">Mitochondrion</keyword>
<keyword evidence="3" id="KW-0813">Transport</keyword>
<evidence type="ECO:0000256" key="7">
    <source>
        <dbReference type="ARBA" id="ARBA00022792"/>
    </source>
</evidence>
<evidence type="ECO:0000259" key="16">
    <source>
        <dbReference type="Pfam" id="PF01266"/>
    </source>
</evidence>
<dbReference type="PANTHER" id="PTHR13847">
    <property type="entry name" value="SARCOSINE DEHYDROGENASE-RELATED"/>
    <property type="match status" value="1"/>
</dbReference>
<keyword evidence="18" id="KW-1185">Reference proteome</keyword>
<reference evidence="18" key="2">
    <citation type="journal article" date="2013" name="Nat. Genet.">
        <title>The draft genomes of soft-shell turtle and green sea turtle yield insights into the development and evolution of the turtle-specific body plan.</title>
        <authorList>
            <person name="Wang Z."/>
            <person name="Pascual-Anaya J."/>
            <person name="Zadissa A."/>
            <person name="Li W."/>
            <person name="Niimura Y."/>
            <person name="Huang Z."/>
            <person name="Li C."/>
            <person name="White S."/>
            <person name="Xiong Z."/>
            <person name="Fang D."/>
            <person name="Wang B."/>
            <person name="Ming Y."/>
            <person name="Chen Y."/>
            <person name="Zheng Y."/>
            <person name="Kuraku S."/>
            <person name="Pignatelli M."/>
            <person name="Herrero J."/>
            <person name="Beal K."/>
            <person name="Nozawa M."/>
            <person name="Li Q."/>
            <person name="Wang J."/>
            <person name="Zhang H."/>
            <person name="Yu L."/>
            <person name="Shigenobu S."/>
            <person name="Wang J."/>
            <person name="Liu J."/>
            <person name="Flicek P."/>
            <person name="Searle S."/>
            <person name="Wang J."/>
            <person name="Kuratani S."/>
            <person name="Yin Y."/>
            <person name="Aken B."/>
            <person name="Zhang G."/>
            <person name="Irie N."/>
        </authorList>
    </citation>
    <scope>NUCLEOTIDE SEQUENCE [LARGE SCALE GENOMIC DNA]</scope>
    <source>
        <strain evidence="18">Daiwa-1</strain>
    </source>
</reference>
<dbReference type="OMA" id="PDHNALI"/>
<evidence type="ECO:0000256" key="12">
    <source>
        <dbReference type="ARBA" id="ARBA00023128"/>
    </source>
</evidence>
<keyword evidence="13" id="KW-0472">Membrane</keyword>
<reference evidence="17" key="3">
    <citation type="submission" date="2025-08" db="UniProtKB">
        <authorList>
            <consortium name="Ensembl"/>
        </authorList>
    </citation>
    <scope>IDENTIFICATION</scope>
</reference>
<evidence type="ECO:0000313" key="18">
    <source>
        <dbReference type="Proteomes" id="UP000007267"/>
    </source>
</evidence>
<evidence type="ECO:0000256" key="3">
    <source>
        <dbReference type="ARBA" id="ARBA00022448"/>
    </source>
</evidence>
<evidence type="ECO:0000256" key="2">
    <source>
        <dbReference type="ARBA" id="ARBA00004434"/>
    </source>
</evidence>
<reference evidence="18" key="1">
    <citation type="submission" date="2011-10" db="EMBL/GenBank/DDBJ databases">
        <authorList>
            <consortium name="Soft-shell Turtle Genome Consortium"/>
        </authorList>
    </citation>
    <scope>NUCLEOTIDE SEQUENCE [LARGE SCALE GENOMIC DNA]</scope>
    <source>
        <strain evidence="18">Daiwa-1</strain>
    </source>
</reference>
<evidence type="ECO:0000256" key="4">
    <source>
        <dbReference type="ARBA" id="ARBA00022630"/>
    </source>
</evidence>
<dbReference type="PANTHER" id="PTHR13847:SF287">
    <property type="entry name" value="FAD-DEPENDENT OXIDOREDUCTASE DOMAIN-CONTAINING PROTEIN 1"/>
    <property type="match status" value="1"/>
</dbReference>
<evidence type="ECO:0000256" key="15">
    <source>
        <dbReference type="ARBA" id="ARBA00046185"/>
    </source>
</evidence>
<dbReference type="Gene3D" id="3.30.9.10">
    <property type="entry name" value="D-Amino Acid Oxidase, subunit A, domain 2"/>
    <property type="match status" value="1"/>
</dbReference>
<keyword evidence="5" id="KW-0679">Respiratory chain</keyword>
<dbReference type="Proteomes" id="UP000007267">
    <property type="component" value="Unassembled WGS sequence"/>
</dbReference>
<keyword evidence="8" id="KW-0274">FAD</keyword>
<dbReference type="AlphaFoldDB" id="K7G3F4"/>
<organism evidence="17 18">
    <name type="scientific">Pelodiscus sinensis</name>
    <name type="common">Chinese softshell turtle</name>
    <name type="synonym">Trionyx sinensis</name>
    <dbReference type="NCBI Taxonomy" id="13735"/>
    <lineage>
        <taxon>Eukaryota</taxon>
        <taxon>Metazoa</taxon>
        <taxon>Chordata</taxon>
        <taxon>Craniata</taxon>
        <taxon>Vertebrata</taxon>
        <taxon>Euteleostomi</taxon>
        <taxon>Archelosauria</taxon>
        <taxon>Testudinata</taxon>
        <taxon>Testudines</taxon>
        <taxon>Cryptodira</taxon>
        <taxon>Trionychia</taxon>
        <taxon>Trionychidae</taxon>
        <taxon>Pelodiscus</taxon>
    </lineage>
</organism>
<keyword evidence="4" id="KW-0285">Flavoprotein</keyword>
<reference evidence="17" key="4">
    <citation type="submission" date="2025-09" db="UniProtKB">
        <authorList>
            <consortium name="Ensembl"/>
        </authorList>
    </citation>
    <scope>IDENTIFICATION</scope>
</reference>
<evidence type="ECO:0000313" key="17">
    <source>
        <dbReference type="Ensembl" id="ENSPSIP00000014815.1"/>
    </source>
</evidence>
<comment type="subcellular location">
    <subcellularLocation>
        <location evidence="2">Mitochondrion inner membrane</location>
        <topology evidence="2">Single-pass membrane protein</topology>
    </subcellularLocation>
</comment>
<evidence type="ECO:0000256" key="14">
    <source>
        <dbReference type="ARBA" id="ARBA00039785"/>
    </source>
</evidence>
<evidence type="ECO:0000256" key="11">
    <source>
        <dbReference type="ARBA" id="ARBA00023002"/>
    </source>
</evidence>
<dbReference type="SUPFAM" id="SSF51905">
    <property type="entry name" value="FAD/NAD(P)-binding domain"/>
    <property type="match status" value="1"/>
</dbReference>
<dbReference type="GO" id="GO:0016491">
    <property type="term" value="F:oxidoreductase activity"/>
    <property type="evidence" value="ECO:0007669"/>
    <property type="project" value="UniProtKB-KW"/>
</dbReference>
<feature type="domain" description="FAD dependent oxidoreductase" evidence="16">
    <location>
        <begin position="1"/>
        <end position="381"/>
    </location>
</feature>
<keyword evidence="6" id="KW-0812">Transmembrane</keyword>
<dbReference type="InterPro" id="IPR036188">
    <property type="entry name" value="FAD/NAD-bd_sf"/>
</dbReference>
<protein>
    <recommendedName>
        <fullName evidence="14">FAD-dependent oxidoreductase domain-containing protein 1</fullName>
    </recommendedName>
</protein>
<dbReference type="Ensembl" id="ENSPSIT00000014886.1">
    <property type="protein sequence ID" value="ENSPSIP00000014815.1"/>
    <property type="gene ID" value="ENSPSIG00000013268.1"/>
</dbReference>
<dbReference type="HOGENOM" id="CLU_007884_4_4_1"/>
<dbReference type="GO" id="GO:0032981">
    <property type="term" value="P:mitochondrial respiratory chain complex I assembly"/>
    <property type="evidence" value="ECO:0007669"/>
    <property type="project" value="Ensembl"/>
</dbReference>
<evidence type="ECO:0000256" key="10">
    <source>
        <dbReference type="ARBA" id="ARBA00022989"/>
    </source>
</evidence>
<comment type="cofactor">
    <cofactor evidence="1">
        <name>FAD</name>
        <dbReference type="ChEBI" id="CHEBI:57692"/>
    </cofactor>
</comment>
<keyword evidence="7" id="KW-0999">Mitochondrion inner membrane</keyword>
<dbReference type="OrthoDB" id="424974at2759"/>
<proteinExistence type="predicted"/>
<evidence type="ECO:0000256" key="13">
    <source>
        <dbReference type="ARBA" id="ARBA00023136"/>
    </source>
</evidence>
<keyword evidence="11" id="KW-0560">Oxidoreductase</keyword>
<keyword evidence="10" id="KW-1133">Transmembrane helix</keyword>
<comment type="function">
    <text evidence="15">Required for the assembly of the mitochondrial membrane respiratory chain NADH dehydrogenase (Complex I). Involved in mid-late stages of complex I assembly.</text>
</comment>
<dbReference type="RefSeq" id="XP_006111307.1">
    <property type="nucleotide sequence ID" value="XM_006111245.3"/>
</dbReference>
<dbReference type="FunFam" id="3.30.9.10:FF:000155">
    <property type="entry name" value="FAD-dependent oxidoreductase domain-containing 1"/>
    <property type="match status" value="1"/>
</dbReference>
<gene>
    <name evidence="17" type="primary">FOXRED1</name>
</gene>
<dbReference type="Pfam" id="PF01266">
    <property type="entry name" value="DAO"/>
    <property type="match status" value="1"/>
</dbReference>
<dbReference type="CTD" id="55572"/>
<dbReference type="InterPro" id="IPR006076">
    <property type="entry name" value="FAD-dep_OxRdtase"/>
</dbReference>
<name>K7G3F4_PELSI</name>
<dbReference type="STRING" id="13735.ENSPSIP00000014815"/>
<dbReference type="GeneTree" id="ENSGT00390000006114"/>
<sequence length="412" mass="45906">MGWSVAYWLKCLETRKGALQVAVIEKDPTYSKASTVLSVGGIRQQFSLPENVQMSLYSAFFLRTINEHLGVVNEPPIDIQFNPLGYLFLASEDGAAILEENVHVQRDQGAKVSLLSPTQLKKKYPWLNTDGVAVASYGLENEGWFDPWALLHAFKRKAISMGVYSCHGEVTSFTTSSTELLTPERELTLSRINYVHVQMPNSLENQPVECSLVVNAAGCWSGKLAEMAGVGIGSPNTQDEIKLPVEPRKRYVYVWHCPDGPGLACPTVIDTTGTYFRREGIGGNYLGGLSPTEEEEPDIQDLKVDHSFFQEKIWPKLAHRVPVFESLKVRSAWAGYYDYNTFDQNAVLGSHPLVENMFFITGFSGHGLQHSPAAGRAMAELILEGKFKTICMEKFSFNRFITGEPALERNII</sequence>
<evidence type="ECO:0000256" key="6">
    <source>
        <dbReference type="ARBA" id="ARBA00022692"/>
    </source>
</evidence>